<reference evidence="1" key="2">
    <citation type="journal article" date="2015" name="Data Brief">
        <title>Shoot transcriptome of the giant reed, Arundo donax.</title>
        <authorList>
            <person name="Barrero R.A."/>
            <person name="Guerrero F.D."/>
            <person name="Moolhuijzen P."/>
            <person name="Goolsby J.A."/>
            <person name="Tidwell J."/>
            <person name="Bellgard S.E."/>
            <person name="Bellgard M.I."/>
        </authorList>
    </citation>
    <scope>NUCLEOTIDE SEQUENCE</scope>
    <source>
        <tissue evidence="1">Shoot tissue taken approximately 20 cm above the soil surface</tissue>
    </source>
</reference>
<proteinExistence type="predicted"/>
<accession>A0A0A9K5Y8</accession>
<name>A0A0A9K5Y8_ARUDO</name>
<organism evidence="1">
    <name type="scientific">Arundo donax</name>
    <name type="common">Giant reed</name>
    <name type="synonym">Donax arundinaceus</name>
    <dbReference type="NCBI Taxonomy" id="35708"/>
    <lineage>
        <taxon>Eukaryota</taxon>
        <taxon>Viridiplantae</taxon>
        <taxon>Streptophyta</taxon>
        <taxon>Embryophyta</taxon>
        <taxon>Tracheophyta</taxon>
        <taxon>Spermatophyta</taxon>
        <taxon>Magnoliopsida</taxon>
        <taxon>Liliopsida</taxon>
        <taxon>Poales</taxon>
        <taxon>Poaceae</taxon>
        <taxon>PACMAD clade</taxon>
        <taxon>Arundinoideae</taxon>
        <taxon>Arundineae</taxon>
        <taxon>Arundo</taxon>
    </lineage>
</organism>
<dbReference type="AlphaFoldDB" id="A0A0A9K5Y8"/>
<sequence>MLLLMKFNHSGTLGFLLALMSIHMEK</sequence>
<evidence type="ECO:0000313" key="1">
    <source>
        <dbReference type="EMBL" id="JAE03613.1"/>
    </source>
</evidence>
<reference evidence="1" key="1">
    <citation type="submission" date="2014-09" db="EMBL/GenBank/DDBJ databases">
        <authorList>
            <person name="Magalhaes I.L.F."/>
            <person name="Oliveira U."/>
            <person name="Santos F.R."/>
            <person name="Vidigal T.H.D.A."/>
            <person name="Brescovit A.D."/>
            <person name="Santos A.J."/>
        </authorList>
    </citation>
    <scope>NUCLEOTIDE SEQUENCE</scope>
    <source>
        <tissue evidence="1">Shoot tissue taken approximately 20 cm above the soil surface</tissue>
    </source>
</reference>
<protein>
    <submittedName>
        <fullName evidence="1">Uncharacterized protein</fullName>
    </submittedName>
</protein>
<dbReference type="EMBL" id="GBRH01194283">
    <property type="protein sequence ID" value="JAE03613.1"/>
    <property type="molecule type" value="Transcribed_RNA"/>
</dbReference>